<evidence type="ECO:0000256" key="7">
    <source>
        <dbReference type="ARBA" id="ARBA00012142"/>
    </source>
</evidence>
<dbReference type="InterPro" id="IPR015795">
    <property type="entry name" value="Pyrv_Knase_C"/>
</dbReference>
<evidence type="ECO:0000256" key="16">
    <source>
        <dbReference type="ARBA" id="ARBA00023317"/>
    </source>
</evidence>
<dbReference type="GO" id="GO:0016301">
    <property type="term" value="F:kinase activity"/>
    <property type="evidence" value="ECO:0007669"/>
    <property type="project" value="UniProtKB-KW"/>
</dbReference>
<dbReference type="Gene3D" id="3.20.20.60">
    <property type="entry name" value="Phosphoenolpyruvate-binding domains"/>
    <property type="match status" value="1"/>
</dbReference>
<keyword evidence="16" id="KW-0670">Pyruvate</keyword>
<dbReference type="EMBL" id="JALJOU010000029">
    <property type="protein sequence ID" value="KAK9835247.1"/>
    <property type="molecule type" value="Genomic_DNA"/>
</dbReference>
<dbReference type="InterPro" id="IPR015813">
    <property type="entry name" value="Pyrv/PenolPyrv_kinase-like_dom"/>
</dbReference>
<dbReference type="InterPro" id="IPR036918">
    <property type="entry name" value="Pyrv_Knase_C_sf"/>
</dbReference>
<dbReference type="PROSITE" id="PS00110">
    <property type="entry name" value="PYRUVATE_KINASE"/>
    <property type="match status" value="1"/>
</dbReference>
<dbReference type="FunFam" id="3.20.20.60:FF:000001">
    <property type="entry name" value="Pyruvate kinase"/>
    <property type="match status" value="1"/>
</dbReference>
<evidence type="ECO:0000259" key="20">
    <source>
        <dbReference type="Pfam" id="PF02887"/>
    </source>
</evidence>
<dbReference type="FunFam" id="3.40.1380.20:FF:000005">
    <property type="entry name" value="Pyruvate kinase"/>
    <property type="match status" value="1"/>
</dbReference>
<dbReference type="FunFam" id="2.40.33.10:FF:000001">
    <property type="entry name" value="Pyruvate kinase"/>
    <property type="match status" value="1"/>
</dbReference>
<evidence type="ECO:0000256" key="18">
    <source>
        <dbReference type="RuleBase" id="RU000504"/>
    </source>
</evidence>
<evidence type="ECO:0000313" key="21">
    <source>
        <dbReference type="EMBL" id="KAK9835247.1"/>
    </source>
</evidence>
<evidence type="ECO:0000256" key="3">
    <source>
        <dbReference type="ARBA" id="ARBA00004496"/>
    </source>
</evidence>
<evidence type="ECO:0000256" key="9">
    <source>
        <dbReference type="ARBA" id="ARBA00022679"/>
    </source>
</evidence>
<sequence>MVQLGLDAVLTGTPAAIAKTKIVCTLGPKSRSVPVLEELLRAGMSVARFNFSHGSHEYHQETLDTLRKAMRNTRIMCAVMLDTKGPEIRTGFLENPDQPIKLTSGKEISITTDYDVKGNDKLIAMSYKKLAEDVKPGSQILCADGSIVLEVLSTNPKAGTVHCKCLNNATLGERKNVNLPGVVVDLPTLTSKDEDDLVKWGLPNDIDFIAASFVRKGSDLDYIRKVLGPKGRQIKIISKVENQEGLQNFDEILDKSDAIMVARGDLGMEIPTEKIFLAQKMMIQQCNMAGKPVITATQMLESMIKSPRPTRAEATDVANAVLDGTDCVMLSGETAAGSFPVQAVQVMNKICRESEASLDYYSLFKAIMKRAVVPMSPLESLASSAVRTAHKVHASLIIVLTRGGSTARLVAKYRPAIPVLTVAVPVLTTDSLTWTCSGEQPARQCLVTRGLLPLLAQGSARATDSDTTDEILLAAIDLAKKMHYSAIGDSIVALHRIGNASVIKIVDVK</sequence>
<keyword evidence="8" id="KW-0963">Cytoplasm</keyword>
<evidence type="ECO:0000256" key="8">
    <source>
        <dbReference type="ARBA" id="ARBA00022490"/>
    </source>
</evidence>
<evidence type="ECO:0000256" key="2">
    <source>
        <dbReference type="ARBA" id="ARBA00001958"/>
    </source>
</evidence>
<dbReference type="InterPro" id="IPR015806">
    <property type="entry name" value="Pyrv_Knase_insert_dom_sf"/>
</dbReference>
<dbReference type="EC" id="2.7.1.40" evidence="7 18"/>
<dbReference type="GO" id="GO:0000287">
    <property type="term" value="F:magnesium ion binding"/>
    <property type="evidence" value="ECO:0007669"/>
    <property type="project" value="InterPro"/>
</dbReference>
<comment type="pathway">
    <text evidence="4 18">Carbohydrate degradation; glycolysis; pyruvate from D-glyceraldehyde 3-phosphate: step 5/5.</text>
</comment>
<dbReference type="Gene3D" id="3.40.1380.20">
    <property type="entry name" value="Pyruvate kinase, C-terminal domain"/>
    <property type="match status" value="1"/>
</dbReference>
<accession>A0AAW1RPN2</accession>
<dbReference type="SUPFAM" id="SSF52935">
    <property type="entry name" value="PK C-terminal domain-like"/>
    <property type="match status" value="1"/>
</dbReference>
<comment type="cofactor">
    <cofactor evidence="2">
        <name>K(+)</name>
        <dbReference type="ChEBI" id="CHEBI:29103"/>
    </cofactor>
</comment>
<comment type="similarity">
    <text evidence="5 18">Belongs to the pyruvate kinase family.</text>
</comment>
<comment type="caution">
    <text evidence="21">The sequence shown here is derived from an EMBL/GenBank/DDBJ whole genome shotgun (WGS) entry which is preliminary data.</text>
</comment>
<keyword evidence="9 18" id="KW-0808">Transferase</keyword>
<evidence type="ECO:0000256" key="4">
    <source>
        <dbReference type="ARBA" id="ARBA00004997"/>
    </source>
</evidence>
<evidence type="ECO:0000256" key="17">
    <source>
        <dbReference type="ARBA" id="ARBA00048152"/>
    </source>
</evidence>
<dbReference type="GO" id="GO:0006950">
    <property type="term" value="P:response to stress"/>
    <property type="evidence" value="ECO:0007669"/>
    <property type="project" value="UniProtKB-ARBA"/>
</dbReference>
<evidence type="ECO:0000256" key="13">
    <source>
        <dbReference type="ARBA" id="ARBA00022840"/>
    </source>
</evidence>
<feature type="domain" description="Pyruvate kinase C-terminal" evidence="20">
    <location>
        <begin position="379"/>
        <end position="497"/>
    </location>
</feature>
<comment type="subunit">
    <text evidence="6">Homotetramer.</text>
</comment>
<dbReference type="Pfam" id="PF02887">
    <property type="entry name" value="PK_C"/>
    <property type="match status" value="1"/>
</dbReference>
<keyword evidence="14 18" id="KW-0460">Magnesium</keyword>
<dbReference type="InterPro" id="IPR011037">
    <property type="entry name" value="Pyrv_Knase-like_insert_dom_sf"/>
</dbReference>
<comment type="catalytic activity">
    <reaction evidence="17 18">
        <text>pyruvate + ATP = phosphoenolpyruvate + ADP + H(+)</text>
        <dbReference type="Rhea" id="RHEA:18157"/>
        <dbReference type="ChEBI" id="CHEBI:15361"/>
        <dbReference type="ChEBI" id="CHEBI:15378"/>
        <dbReference type="ChEBI" id="CHEBI:30616"/>
        <dbReference type="ChEBI" id="CHEBI:58702"/>
        <dbReference type="ChEBI" id="CHEBI:456216"/>
        <dbReference type="EC" id="2.7.1.40"/>
    </reaction>
</comment>
<dbReference type="Proteomes" id="UP001445335">
    <property type="component" value="Unassembled WGS sequence"/>
</dbReference>
<reference evidence="21 22" key="1">
    <citation type="journal article" date="2024" name="Nat. Commun.">
        <title>Phylogenomics reveals the evolutionary origins of lichenization in chlorophyte algae.</title>
        <authorList>
            <person name="Puginier C."/>
            <person name="Libourel C."/>
            <person name="Otte J."/>
            <person name="Skaloud P."/>
            <person name="Haon M."/>
            <person name="Grisel S."/>
            <person name="Petersen M."/>
            <person name="Berrin J.G."/>
            <person name="Delaux P.M."/>
            <person name="Dal Grande F."/>
            <person name="Keller J."/>
        </authorList>
    </citation>
    <scope>NUCLEOTIDE SEQUENCE [LARGE SCALE GENOMIC DNA]</scope>
    <source>
        <strain evidence="21 22">SAG 245.80</strain>
    </source>
</reference>
<feature type="domain" description="Pyruvate kinase barrel" evidence="19">
    <location>
        <begin position="18"/>
        <end position="344"/>
    </location>
</feature>
<comment type="subcellular location">
    <subcellularLocation>
        <location evidence="3">Cytoplasm</location>
    </subcellularLocation>
</comment>
<evidence type="ECO:0000256" key="12">
    <source>
        <dbReference type="ARBA" id="ARBA00022777"/>
    </source>
</evidence>
<comment type="cofactor">
    <cofactor evidence="1">
        <name>Mg(2+)</name>
        <dbReference type="ChEBI" id="CHEBI:18420"/>
    </cofactor>
</comment>
<dbReference type="InterPro" id="IPR018209">
    <property type="entry name" value="Pyrv_Knase_AS"/>
</dbReference>
<keyword evidence="11" id="KW-0547">Nucleotide-binding</keyword>
<dbReference type="PANTHER" id="PTHR11817">
    <property type="entry name" value="PYRUVATE KINASE"/>
    <property type="match status" value="1"/>
</dbReference>
<evidence type="ECO:0000256" key="14">
    <source>
        <dbReference type="ARBA" id="ARBA00022842"/>
    </source>
</evidence>
<dbReference type="InterPro" id="IPR040442">
    <property type="entry name" value="Pyrv_kinase-like_dom_sf"/>
</dbReference>
<dbReference type="NCBIfam" id="NF004491">
    <property type="entry name" value="PRK05826.1"/>
    <property type="match status" value="1"/>
</dbReference>
<dbReference type="NCBIfam" id="NF004978">
    <property type="entry name" value="PRK06354.1"/>
    <property type="match status" value="1"/>
</dbReference>
<evidence type="ECO:0000256" key="10">
    <source>
        <dbReference type="ARBA" id="ARBA00022723"/>
    </source>
</evidence>
<dbReference type="InterPro" id="IPR015793">
    <property type="entry name" value="Pyrv_Knase_brl"/>
</dbReference>
<evidence type="ECO:0000256" key="15">
    <source>
        <dbReference type="ARBA" id="ARBA00023152"/>
    </source>
</evidence>
<dbReference type="GO" id="GO:0005737">
    <property type="term" value="C:cytoplasm"/>
    <property type="evidence" value="ECO:0007669"/>
    <property type="project" value="UniProtKB-SubCell"/>
</dbReference>
<dbReference type="GO" id="GO:0005524">
    <property type="term" value="F:ATP binding"/>
    <property type="evidence" value="ECO:0007669"/>
    <property type="project" value="UniProtKB-KW"/>
</dbReference>
<dbReference type="InterPro" id="IPR001697">
    <property type="entry name" value="Pyr_Knase"/>
</dbReference>
<evidence type="ECO:0000313" key="22">
    <source>
        <dbReference type="Proteomes" id="UP001445335"/>
    </source>
</evidence>
<dbReference type="Pfam" id="PF00224">
    <property type="entry name" value="PK"/>
    <property type="match status" value="1"/>
</dbReference>
<evidence type="ECO:0000256" key="6">
    <source>
        <dbReference type="ARBA" id="ARBA00011881"/>
    </source>
</evidence>
<dbReference type="SUPFAM" id="SSF50800">
    <property type="entry name" value="PK beta-barrel domain-like"/>
    <property type="match status" value="1"/>
</dbReference>
<gene>
    <name evidence="21" type="ORF">WJX81_008602</name>
</gene>
<dbReference type="Gene3D" id="2.40.33.10">
    <property type="entry name" value="PK beta-barrel domain-like"/>
    <property type="match status" value="1"/>
</dbReference>
<proteinExistence type="inferred from homology"/>
<keyword evidence="13" id="KW-0067">ATP-binding</keyword>
<name>A0AAW1RPN2_9CHLO</name>
<evidence type="ECO:0000256" key="5">
    <source>
        <dbReference type="ARBA" id="ARBA00008663"/>
    </source>
</evidence>
<dbReference type="GO" id="GO:0030955">
    <property type="term" value="F:potassium ion binding"/>
    <property type="evidence" value="ECO:0007669"/>
    <property type="project" value="InterPro"/>
</dbReference>
<keyword evidence="12 18" id="KW-0418">Kinase</keyword>
<evidence type="ECO:0000256" key="1">
    <source>
        <dbReference type="ARBA" id="ARBA00001946"/>
    </source>
</evidence>
<dbReference type="GO" id="GO:0004743">
    <property type="term" value="F:pyruvate kinase activity"/>
    <property type="evidence" value="ECO:0007669"/>
    <property type="project" value="UniProtKB-EC"/>
</dbReference>
<organism evidence="21 22">
    <name type="scientific">Elliptochloris bilobata</name>
    <dbReference type="NCBI Taxonomy" id="381761"/>
    <lineage>
        <taxon>Eukaryota</taxon>
        <taxon>Viridiplantae</taxon>
        <taxon>Chlorophyta</taxon>
        <taxon>core chlorophytes</taxon>
        <taxon>Trebouxiophyceae</taxon>
        <taxon>Trebouxiophyceae incertae sedis</taxon>
        <taxon>Elliptochloris clade</taxon>
        <taxon>Elliptochloris</taxon>
    </lineage>
</organism>
<dbReference type="NCBIfam" id="TIGR01064">
    <property type="entry name" value="pyruv_kin"/>
    <property type="match status" value="1"/>
</dbReference>
<protein>
    <recommendedName>
        <fullName evidence="7 18">Pyruvate kinase</fullName>
        <ecNumber evidence="7 18">2.7.1.40</ecNumber>
    </recommendedName>
</protein>
<dbReference type="AlphaFoldDB" id="A0AAW1RPN2"/>
<dbReference type="SUPFAM" id="SSF51621">
    <property type="entry name" value="Phosphoenolpyruvate/pyruvate domain"/>
    <property type="match status" value="1"/>
</dbReference>
<keyword evidence="15 18" id="KW-0324">Glycolysis</keyword>
<keyword evidence="22" id="KW-1185">Reference proteome</keyword>
<evidence type="ECO:0000256" key="11">
    <source>
        <dbReference type="ARBA" id="ARBA00022741"/>
    </source>
</evidence>
<keyword evidence="10" id="KW-0479">Metal-binding</keyword>
<evidence type="ECO:0000259" key="19">
    <source>
        <dbReference type="Pfam" id="PF00224"/>
    </source>
</evidence>
<dbReference type="PRINTS" id="PR01050">
    <property type="entry name" value="PYRUVTKNASE"/>
</dbReference>